<organism evidence="1 2">
    <name type="scientific">Acinetobacter gyllenbergii CIP 110306 = MTCC 11365</name>
    <dbReference type="NCBI Taxonomy" id="1217657"/>
    <lineage>
        <taxon>Bacteria</taxon>
        <taxon>Pseudomonadati</taxon>
        <taxon>Pseudomonadota</taxon>
        <taxon>Gammaproteobacteria</taxon>
        <taxon>Moraxellales</taxon>
        <taxon>Moraxellaceae</taxon>
        <taxon>Acinetobacter</taxon>
    </lineage>
</organism>
<gene>
    <name evidence="1" type="ORF">F957_00887</name>
</gene>
<dbReference type="Gene3D" id="1.50.10.10">
    <property type="match status" value="1"/>
</dbReference>
<dbReference type="InterPro" id="IPR012341">
    <property type="entry name" value="6hp_glycosidase-like_sf"/>
</dbReference>
<evidence type="ECO:0000313" key="2">
    <source>
        <dbReference type="Proteomes" id="UP000014523"/>
    </source>
</evidence>
<dbReference type="AlphaFoldDB" id="A0A829HKV2"/>
<comment type="caution">
    <text evidence="1">The sequence shown here is derived from an EMBL/GenBank/DDBJ whole genome shotgun (WGS) entry which is preliminary data.</text>
</comment>
<reference evidence="1 2" key="1">
    <citation type="submission" date="2013-06" db="EMBL/GenBank/DDBJ databases">
        <title>The Genome Sequence of Acinetobacter gyllenbergii CIP 110306.</title>
        <authorList>
            <consortium name="The Broad Institute Genome Sequencing Platform"/>
            <consortium name="The Broad Institute Genome Sequencing Center for Infectious Disease"/>
            <person name="Cerqueira G."/>
            <person name="Feldgarden M."/>
            <person name="Courvalin P."/>
            <person name="Perichon B."/>
            <person name="Grillot-Courvalin C."/>
            <person name="Clermont D."/>
            <person name="Rocha E."/>
            <person name="Yoon E.-J."/>
            <person name="Nemec A."/>
            <person name="Young S.K."/>
            <person name="Zeng Q."/>
            <person name="Gargeya S."/>
            <person name="Fitzgerald M."/>
            <person name="Abouelleil A."/>
            <person name="Alvarado L."/>
            <person name="Berlin A.M."/>
            <person name="Chapman S.B."/>
            <person name="Dewar J."/>
            <person name="Goldberg J."/>
            <person name="Griggs A."/>
            <person name="Gujja S."/>
            <person name="Hansen M."/>
            <person name="Howarth C."/>
            <person name="Imamovic A."/>
            <person name="Larimer J."/>
            <person name="McCowan C."/>
            <person name="Murphy C."/>
            <person name="Pearson M."/>
            <person name="Priest M."/>
            <person name="Roberts A."/>
            <person name="Saif S."/>
            <person name="Shea T."/>
            <person name="Sykes S."/>
            <person name="Wortman J."/>
            <person name="Nusbaum C."/>
            <person name="Birren B."/>
        </authorList>
    </citation>
    <scope>NUCLEOTIDE SEQUENCE [LARGE SCALE GENOMIC DNA]</scope>
    <source>
        <strain evidence="1 2">CIP 110306</strain>
    </source>
</reference>
<dbReference type="InterPro" id="IPR008928">
    <property type="entry name" value="6-hairpin_glycosidase_sf"/>
</dbReference>
<evidence type="ECO:0000313" key="1">
    <source>
        <dbReference type="EMBL" id="EPF90533.1"/>
    </source>
</evidence>
<dbReference type="EMBL" id="ATGG01000009">
    <property type="protein sequence ID" value="EPF90533.1"/>
    <property type="molecule type" value="Genomic_DNA"/>
</dbReference>
<proteinExistence type="predicted"/>
<sequence length="572" mass="67612">MVWCVKHLKILKTKDMSITTISALEQLTHLLSEHFFKQIQPHIDVSKAVIFCSYGEHTQRCQVWNSSCSDFADIQMQLFNFLEQHIAGTEKLPTFLKFDVAFNIQQENWQNLEQTLKNQFHNNHYRKGISFDADFNCCFLEQELYGRAIIRALSYNSPNFLDEKNLNKSLLRKYPNQQHRIKIEQLQQLWTFDTLAVIYEAGQLIPLHSQFTENGVRYLLEPKKQHFKKMIKENAKFLHQQIQRDGRFAYGFFPAYDREIRSYNTVRHCTSVYALLETLAIQSHQADIEKIQLAIDYALQHFYIEKQTKLAYMLDGNEATDLDEIKLGANAAAILMLSKYQEVTGDDRYLVYAQALANGILSMINDAGETTHVLHYPSYEIKEKFRIIYYDGEAALALLRLYQLHADPKLLQTVKCMFERFIEKKYDRYHDHWLSYCSNELTKICPEEKYFQFGLNNYLRHLVFIRNRKTAYATLLEMMMAVYQMVLRLRALGLGDLFEKAQFDDLKKLIEFRAEFQRTGFFYPEVAMYMALPDKVLNAFYVRHDRFRVRIDDQEHNLSGYVAYVQHFETEA</sequence>
<dbReference type="GO" id="GO:0005975">
    <property type="term" value="P:carbohydrate metabolic process"/>
    <property type="evidence" value="ECO:0007669"/>
    <property type="project" value="InterPro"/>
</dbReference>
<evidence type="ECO:0008006" key="3">
    <source>
        <dbReference type="Google" id="ProtNLM"/>
    </source>
</evidence>
<accession>A0A829HKV2</accession>
<dbReference type="SUPFAM" id="SSF48208">
    <property type="entry name" value="Six-hairpin glycosidases"/>
    <property type="match status" value="1"/>
</dbReference>
<dbReference type="Proteomes" id="UP000014523">
    <property type="component" value="Unassembled WGS sequence"/>
</dbReference>
<name>A0A829HKV2_9GAMM</name>
<protein>
    <recommendedName>
        <fullName evidence="3">Poly alpha-glucosyltransferase</fullName>
    </recommendedName>
</protein>
<keyword evidence="2" id="KW-1185">Reference proteome</keyword>